<dbReference type="SUPFAM" id="SSF46767">
    <property type="entry name" value="Methylated DNA-protein cysteine methyltransferase, C-terminal domain"/>
    <property type="match status" value="1"/>
</dbReference>
<dbReference type="InterPro" id="IPR036217">
    <property type="entry name" value="MethylDNA_cys_MeTrfase_DNAb"/>
</dbReference>
<organism evidence="3">
    <name type="scientific">marine sediment metagenome</name>
    <dbReference type="NCBI Taxonomy" id="412755"/>
    <lineage>
        <taxon>unclassified sequences</taxon>
        <taxon>metagenomes</taxon>
        <taxon>ecological metagenomes</taxon>
    </lineage>
</organism>
<name>X0W8R9_9ZZZZ</name>
<dbReference type="GO" id="GO:0003824">
    <property type="term" value="F:catalytic activity"/>
    <property type="evidence" value="ECO:0007669"/>
    <property type="project" value="InterPro"/>
</dbReference>
<dbReference type="AlphaFoldDB" id="X0W8R9"/>
<reference evidence="3" key="1">
    <citation type="journal article" date="2014" name="Front. Microbiol.">
        <title>High frequency of phylogenetically diverse reductive dehalogenase-homologous genes in deep subseafloor sedimentary metagenomes.</title>
        <authorList>
            <person name="Kawai M."/>
            <person name="Futagami T."/>
            <person name="Toyoda A."/>
            <person name="Takaki Y."/>
            <person name="Nishi S."/>
            <person name="Hori S."/>
            <person name="Arai W."/>
            <person name="Tsubouchi T."/>
            <person name="Morono Y."/>
            <person name="Uchiyama I."/>
            <person name="Ito T."/>
            <person name="Fujiyama A."/>
            <person name="Inagaki F."/>
            <person name="Takami H."/>
        </authorList>
    </citation>
    <scope>NUCLEOTIDE SEQUENCE</scope>
    <source>
        <strain evidence="3">Expedition CK06-06</strain>
    </source>
</reference>
<evidence type="ECO:0000313" key="3">
    <source>
        <dbReference type="EMBL" id="GAG19647.1"/>
    </source>
</evidence>
<protein>
    <recommendedName>
        <fullName evidence="2">Methylated-DNA-[protein]-cysteine S-methyltransferase DNA binding domain-containing protein</fullName>
    </recommendedName>
</protein>
<feature type="domain" description="Methylated-DNA-[protein]-cysteine S-methyltransferase DNA binding" evidence="2">
    <location>
        <begin position="61"/>
        <end position="104"/>
    </location>
</feature>
<dbReference type="EMBL" id="BARS01032890">
    <property type="protein sequence ID" value="GAG19647.1"/>
    <property type="molecule type" value="Genomic_DNA"/>
</dbReference>
<dbReference type="GO" id="GO:0006281">
    <property type="term" value="P:DNA repair"/>
    <property type="evidence" value="ECO:0007669"/>
    <property type="project" value="InterPro"/>
</dbReference>
<evidence type="ECO:0000259" key="2">
    <source>
        <dbReference type="Pfam" id="PF01035"/>
    </source>
</evidence>
<sequence>MWYIKTNDLKLTKYKDPTEENLISNLIILIKNYLSGKEINLYDTINDLKVDLNIKDEFSTEFALKVIDHLINVKYGEITSYSEIGTVIGSKAYRAIGNVLKRNP</sequence>
<gene>
    <name evidence="3" type="ORF">S01H1_50998</name>
</gene>
<dbReference type="Gene3D" id="1.10.10.10">
    <property type="entry name" value="Winged helix-like DNA-binding domain superfamily/Winged helix DNA-binding domain"/>
    <property type="match status" value="1"/>
</dbReference>
<comment type="caution">
    <text evidence="3">The sequence shown here is derived from an EMBL/GenBank/DDBJ whole genome shotgun (WGS) entry which is preliminary data.</text>
</comment>
<dbReference type="InterPro" id="IPR036388">
    <property type="entry name" value="WH-like_DNA-bd_sf"/>
</dbReference>
<proteinExistence type="predicted"/>
<keyword evidence="1" id="KW-0227">DNA damage</keyword>
<evidence type="ECO:0000256" key="1">
    <source>
        <dbReference type="ARBA" id="ARBA00022763"/>
    </source>
</evidence>
<dbReference type="InterPro" id="IPR014048">
    <property type="entry name" value="MethylDNA_cys_MeTrfase_DNA-bd"/>
</dbReference>
<feature type="non-terminal residue" evidence="3">
    <location>
        <position position="104"/>
    </location>
</feature>
<dbReference type="Pfam" id="PF01035">
    <property type="entry name" value="DNA_binding_1"/>
    <property type="match status" value="1"/>
</dbReference>
<accession>X0W8R9</accession>